<dbReference type="InterPro" id="IPR043128">
    <property type="entry name" value="Rev_trsase/Diguanyl_cyclase"/>
</dbReference>
<reference evidence="2 3" key="2">
    <citation type="journal article" date="2013" name="Genome Announc.">
        <title>Genome of the Root-Associated Plant Growth-Promoting Bacterium Variovorax paradoxus Strain EPS.</title>
        <authorList>
            <person name="Han J.I."/>
            <person name="Spain J.C."/>
            <person name="Leadbetter J.R."/>
            <person name="Ovchinnikova G."/>
            <person name="Goodwin L.A."/>
            <person name="Han C.S."/>
            <person name="Woyke T."/>
            <person name="Davenport K.W."/>
            <person name="Orwin P.M."/>
        </authorList>
    </citation>
    <scope>NUCLEOTIDE SEQUENCE [LARGE SCALE GENOMIC DNA]</scope>
    <source>
        <strain evidence="2 3">EPS</strain>
    </source>
</reference>
<name>E6VA06_VARPE</name>
<dbReference type="PANTHER" id="PTHR46663">
    <property type="entry name" value="DIGUANYLATE CYCLASE DGCT-RELATED"/>
    <property type="match status" value="1"/>
</dbReference>
<dbReference type="KEGG" id="vpe:Varpa_3204"/>
<gene>
    <name evidence="2" type="ordered locus">Varpa_3204</name>
</gene>
<dbReference type="AlphaFoldDB" id="E6VA06"/>
<dbReference type="Proteomes" id="UP000008917">
    <property type="component" value="Chromosome"/>
</dbReference>
<sequence>MAFMDPLLLQLSDSVSSARTLEDLTRPMLEMLEAVSGLESTYLTMIDLDKGLQHVLYARNTRQMQIPEGLSVPWDDTLCKRALDEGRSYTGNVAECWGDSDAARDLGIQTYVSMPVRTDSSGLYGTLCAASAAQVPLPPNAENVLGLFAKLIGQHVEREMLFARLTQANSELASHAATDMLTGLPNRRSLDEALDRLLAQSQRNGTCVLVAFIDLDGFKQINDAHGHEVGDEFLLAMATRLKATLRAGDMLARLGGDEFVVIGAGPACDAAGEAPAAAAEALAQRITAAATGEFQLPALVIDYGGASVGAVAADPRVTSARDALRQADAAMYDMKRARRALSRERNLHA</sequence>
<dbReference type="SMART" id="SM00065">
    <property type="entry name" value="GAF"/>
    <property type="match status" value="1"/>
</dbReference>
<evidence type="ECO:0000259" key="1">
    <source>
        <dbReference type="PROSITE" id="PS50887"/>
    </source>
</evidence>
<dbReference type="SUPFAM" id="SSF55781">
    <property type="entry name" value="GAF domain-like"/>
    <property type="match status" value="1"/>
</dbReference>
<dbReference type="EMBL" id="CP002417">
    <property type="protein sequence ID" value="ADU37390.1"/>
    <property type="molecule type" value="Genomic_DNA"/>
</dbReference>
<accession>E6VA06</accession>
<dbReference type="PANTHER" id="PTHR46663:SF4">
    <property type="entry name" value="DIGUANYLATE CYCLASE DGCT-RELATED"/>
    <property type="match status" value="1"/>
</dbReference>
<protein>
    <submittedName>
        <fullName evidence="2">Diguanylate cyclase with GAF sensor</fullName>
    </submittedName>
</protein>
<evidence type="ECO:0000313" key="3">
    <source>
        <dbReference type="Proteomes" id="UP000008917"/>
    </source>
</evidence>
<feature type="domain" description="GGDEF" evidence="1">
    <location>
        <begin position="206"/>
        <end position="349"/>
    </location>
</feature>
<dbReference type="SMART" id="SM00267">
    <property type="entry name" value="GGDEF"/>
    <property type="match status" value="1"/>
</dbReference>
<dbReference type="InterPro" id="IPR000160">
    <property type="entry name" value="GGDEF_dom"/>
</dbReference>
<dbReference type="CDD" id="cd01949">
    <property type="entry name" value="GGDEF"/>
    <property type="match status" value="1"/>
</dbReference>
<organism evidence="2 3">
    <name type="scientific">Variovorax paradoxus (strain EPS)</name>
    <dbReference type="NCBI Taxonomy" id="595537"/>
    <lineage>
        <taxon>Bacteria</taxon>
        <taxon>Pseudomonadati</taxon>
        <taxon>Pseudomonadota</taxon>
        <taxon>Betaproteobacteria</taxon>
        <taxon>Burkholderiales</taxon>
        <taxon>Comamonadaceae</taxon>
        <taxon>Variovorax</taxon>
    </lineage>
</organism>
<dbReference type="Gene3D" id="3.30.70.270">
    <property type="match status" value="1"/>
</dbReference>
<dbReference type="HOGENOM" id="CLU_000445_11_32_4"/>
<dbReference type="eggNOG" id="COG2199">
    <property type="taxonomic scope" value="Bacteria"/>
</dbReference>
<dbReference type="STRING" id="595537.Varpa_3204"/>
<proteinExistence type="predicted"/>
<dbReference type="Pfam" id="PF01590">
    <property type="entry name" value="GAF"/>
    <property type="match status" value="1"/>
</dbReference>
<dbReference type="InterPro" id="IPR052163">
    <property type="entry name" value="DGC-Regulatory_Protein"/>
</dbReference>
<evidence type="ECO:0000313" key="2">
    <source>
        <dbReference type="EMBL" id="ADU37390.1"/>
    </source>
</evidence>
<dbReference type="PROSITE" id="PS50887">
    <property type="entry name" value="GGDEF"/>
    <property type="match status" value="1"/>
</dbReference>
<dbReference type="eggNOG" id="COG2203">
    <property type="taxonomic scope" value="Bacteria"/>
</dbReference>
<reference evidence="3" key="1">
    <citation type="submission" date="2010-12" db="EMBL/GenBank/DDBJ databases">
        <title>Complete sequence of Variovorax paradoxus EPS.</title>
        <authorList>
            <consortium name="US DOE Joint Genome Institute"/>
            <person name="Lucas S."/>
            <person name="Copeland A."/>
            <person name="Lapidus A."/>
            <person name="Cheng J.-F."/>
            <person name="Goodwin L."/>
            <person name="Pitluck S."/>
            <person name="Teshima H."/>
            <person name="Detter J.C."/>
            <person name="Han C."/>
            <person name="Tapia R."/>
            <person name="Land M."/>
            <person name="Hauser L."/>
            <person name="Kyrpides N."/>
            <person name="Ivanova N."/>
            <person name="Ovchinnikova G."/>
            <person name="Orwin P."/>
            <person name="Han J.-I.G."/>
            <person name="Woyke T."/>
        </authorList>
    </citation>
    <scope>NUCLEOTIDE SEQUENCE [LARGE SCALE GENOMIC DNA]</scope>
    <source>
        <strain evidence="3">EPS</strain>
    </source>
</reference>
<dbReference type="Gene3D" id="3.30.450.40">
    <property type="match status" value="1"/>
</dbReference>
<dbReference type="InterPro" id="IPR029016">
    <property type="entry name" value="GAF-like_dom_sf"/>
</dbReference>
<dbReference type="NCBIfam" id="TIGR00254">
    <property type="entry name" value="GGDEF"/>
    <property type="match status" value="1"/>
</dbReference>
<dbReference type="SUPFAM" id="SSF55073">
    <property type="entry name" value="Nucleotide cyclase"/>
    <property type="match status" value="1"/>
</dbReference>
<dbReference type="InterPro" id="IPR029787">
    <property type="entry name" value="Nucleotide_cyclase"/>
</dbReference>
<dbReference type="Pfam" id="PF00990">
    <property type="entry name" value="GGDEF"/>
    <property type="match status" value="1"/>
</dbReference>
<dbReference type="InterPro" id="IPR003018">
    <property type="entry name" value="GAF"/>
</dbReference>